<feature type="region of interest" description="Disordered" evidence="4">
    <location>
        <begin position="60"/>
        <end position="98"/>
    </location>
</feature>
<keyword evidence="2 3" id="KW-0040">ANK repeat</keyword>
<dbReference type="PANTHER" id="PTHR23206:SF8">
    <property type="entry name" value="ANKYRIN REPEAT AND KH DOMAIN-CONTAINING 1"/>
    <property type="match status" value="1"/>
</dbReference>
<dbReference type="AlphaFoldDB" id="A0A9P9IBQ5"/>
<feature type="compositionally biased region" description="Polar residues" evidence="4">
    <location>
        <begin position="293"/>
        <end position="323"/>
    </location>
</feature>
<evidence type="ECO:0008006" key="7">
    <source>
        <dbReference type="Google" id="ProtNLM"/>
    </source>
</evidence>
<reference evidence="5" key="1">
    <citation type="journal article" date="2021" name="Nat. Commun.">
        <title>Genetic determinants of endophytism in the Arabidopsis root mycobiome.</title>
        <authorList>
            <person name="Mesny F."/>
            <person name="Miyauchi S."/>
            <person name="Thiergart T."/>
            <person name="Pickel B."/>
            <person name="Atanasova L."/>
            <person name="Karlsson M."/>
            <person name="Huettel B."/>
            <person name="Barry K.W."/>
            <person name="Haridas S."/>
            <person name="Chen C."/>
            <person name="Bauer D."/>
            <person name="Andreopoulos W."/>
            <person name="Pangilinan J."/>
            <person name="LaButti K."/>
            <person name="Riley R."/>
            <person name="Lipzen A."/>
            <person name="Clum A."/>
            <person name="Drula E."/>
            <person name="Henrissat B."/>
            <person name="Kohler A."/>
            <person name="Grigoriev I.V."/>
            <person name="Martin F.M."/>
            <person name="Hacquard S."/>
        </authorList>
    </citation>
    <scope>NUCLEOTIDE SEQUENCE</scope>
    <source>
        <strain evidence="5">MPI-CAGE-AT-0147</strain>
    </source>
</reference>
<dbReference type="EMBL" id="JAGMUV010000033">
    <property type="protein sequence ID" value="KAH7114077.1"/>
    <property type="molecule type" value="Genomic_DNA"/>
</dbReference>
<protein>
    <recommendedName>
        <fullName evidence="7">Ankyrin repeat protein</fullName>
    </recommendedName>
</protein>
<dbReference type="PANTHER" id="PTHR23206">
    <property type="entry name" value="MASK PROTEIN"/>
    <property type="match status" value="1"/>
</dbReference>
<organism evidence="5 6">
    <name type="scientific">Dactylonectria macrodidyma</name>
    <dbReference type="NCBI Taxonomy" id="307937"/>
    <lineage>
        <taxon>Eukaryota</taxon>
        <taxon>Fungi</taxon>
        <taxon>Dikarya</taxon>
        <taxon>Ascomycota</taxon>
        <taxon>Pezizomycotina</taxon>
        <taxon>Sordariomycetes</taxon>
        <taxon>Hypocreomycetidae</taxon>
        <taxon>Hypocreales</taxon>
        <taxon>Nectriaceae</taxon>
        <taxon>Dactylonectria</taxon>
    </lineage>
</organism>
<dbReference type="PROSITE" id="PS50297">
    <property type="entry name" value="ANK_REP_REGION"/>
    <property type="match status" value="2"/>
</dbReference>
<dbReference type="SMART" id="SM00248">
    <property type="entry name" value="ANK"/>
    <property type="match status" value="2"/>
</dbReference>
<dbReference type="InterPro" id="IPR002110">
    <property type="entry name" value="Ankyrin_rpt"/>
</dbReference>
<feature type="region of interest" description="Disordered" evidence="4">
    <location>
        <begin position="157"/>
        <end position="218"/>
    </location>
</feature>
<dbReference type="Pfam" id="PF12796">
    <property type="entry name" value="Ank_2"/>
    <property type="match status" value="1"/>
</dbReference>
<feature type="region of interest" description="Disordered" evidence="4">
    <location>
        <begin position="361"/>
        <end position="442"/>
    </location>
</feature>
<evidence type="ECO:0000313" key="5">
    <source>
        <dbReference type="EMBL" id="KAH7114077.1"/>
    </source>
</evidence>
<evidence type="ECO:0000313" key="6">
    <source>
        <dbReference type="Proteomes" id="UP000738349"/>
    </source>
</evidence>
<dbReference type="Proteomes" id="UP000738349">
    <property type="component" value="Unassembled WGS sequence"/>
</dbReference>
<feature type="region of interest" description="Disordered" evidence="4">
    <location>
        <begin position="289"/>
        <end position="323"/>
    </location>
</feature>
<evidence type="ECO:0000256" key="2">
    <source>
        <dbReference type="ARBA" id="ARBA00023043"/>
    </source>
</evidence>
<name>A0A9P9IBQ5_9HYPO</name>
<dbReference type="OrthoDB" id="5341904at2759"/>
<evidence type="ECO:0000256" key="1">
    <source>
        <dbReference type="ARBA" id="ARBA00022737"/>
    </source>
</evidence>
<dbReference type="PROSITE" id="PS50088">
    <property type="entry name" value="ANK_REPEAT"/>
    <property type="match status" value="2"/>
</dbReference>
<sequence>MQASREEPRSPCLVVAVKCKWKDVMHVRVVESQIGLNHCSSQEDEGPSYIHKNGVQLRLTGPMGNNTTSEAPRRPHKLPKPRMSNYQSTAGDRSVPKHGRFSTSYLVGSLLAAPADRPSTDSAPVGISVAVPNEQVEAALPGARGGPKRDITLLSGVIDSKSSQSDQRVRRSSIIAPGSRTSDQSVIASPSQEQFPRPLTRAESIQTSGKRGSVNYDMNPNDVHRFLVNQETVHEPSMARSESYADIREVTKSTWKSSHPHHSESTPVTRPNSESSYIPMRRCSIIQTPGVATRSQQTTQRLSSRPSFHNSLPSTPGQSRHSSIESIAARRMPMPPAQVALESCEAEFKQLGGMQFGSLRITNGAPELTPSPDNEDGTSCGPAMTTSMASQGYFERSKSSSAIATADPDEVQNEEGLQMTSRKSVLNVRDGHLSNGLPTDANKKAGHSFDRHAFLDYSAQTWGAHFREAGIIDDAVIIPFALRICVRIRRAAQYDRWTTPYFTDLMVASSYGHRAVVKLLLEKDADVEAKDSERGRTSLSWAVGNGHEAVVKLLLEKGANVESRDRDGRTPLSWAAENARGPSENPTCIAYYKQ</sequence>
<evidence type="ECO:0000256" key="3">
    <source>
        <dbReference type="PROSITE-ProRule" id="PRU00023"/>
    </source>
</evidence>
<feature type="compositionally biased region" description="Polar residues" evidence="4">
    <location>
        <begin position="179"/>
        <end position="194"/>
    </location>
</feature>
<dbReference type="InterPro" id="IPR036770">
    <property type="entry name" value="Ankyrin_rpt-contain_sf"/>
</dbReference>
<feature type="region of interest" description="Disordered" evidence="4">
    <location>
        <begin position="562"/>
        <end position="583"/>
    </location>
</feature>
<gene>
    <name evidence="5" type="ORF">EDB81DRAFT_862436</name>
</gene>
<feature type="repeat" description="ANK" evidence="3">
    <location>
        <begin position="534"/>
        <end position="566"/>
    </location>
</feature>
<accession>A0A9P9IBQ5</accession>
<dbReference type="InterPro" id="IPR051631">
    <property type="entry name" value="Ankyrin-KH/SAM_domain"/>
</dbReference>
<proteinExistence type="predicted"/>
<dbReference type="Gene3D" id="1.25.40.20">
    <property type="entry name" value="Ankyrin repeat-containing domain"/>
    <property type="match status" value="1"/>
</dbReference>
<evidence type="ECO:0000256" key="4">
    <source>
        <dbReference type="SAM" id="MobiDB-lite"/>
    </source>
</evidence>
<keyword evidence="6" id="KW-1185">Reference proteome</keyword>
<feature type="compositionally biased region" description="Polar residues" evidence="4">
    <location>
        <begin position="265"/>
        <end position="276"/>
    </location>
</feature>
<dbReference type="SUPFAM" id="SSF48403">
    <property type="entry name" value="Ankyrin repeat"/>
    <property type="match status" value="1"/>
</dbReference>
<comment type="caution">
    <text evidence="5">The sequence shown here is derived from an EMBL/GenBank/DDBJ whole genome shotgun (WGS) entry which is preliminary data.</text>
</comment>
<keyword evidence="1" id="KW-0677">Repeat</keyword>
<feature type="region of interest" description="Disordered" evidence="4">
    <location>
        <begin position="253"/>
        <end position="277"/>
    </location>
</feature>
<feature type="repeat" description="ANK" evidence="3">
    <location>
        <begin position="500"/>
        <end position="532"/>
    </location>
</feature>